<evidence type="ECO:0000259" key="1">
    <source>
        <dbReference type="Pfam" id="PF12705"/>
    </source>
</evidence>
<dbReference type="EMBL" id="QFOD01000034">
    <property type="protein sequence ID" value="PZP27162.1"/>
    <property type="molecule type" value="Genomic_DNA"/>
</dbReference>
<dbReference type="Proteomes" id="UP000249633">
    <property type="component" value="Unassembled WGS sequence"/>
</dbReference>
<dbReference type="InterPro" id="IPR038726">
    <property type="entry name" value="PDDEXK_AddAB-type"/>
</dbReference>
<proteinExistence type="predicted"/>
<organism evidence="2 3">
    <name type="scientific">Roseateles depolymerans</name>
    <dbReference type="NCBI Taxonomy" id="76731"/>
    <lineage>
        <taxon>Bacteria</taxon>
        <taxon>Pseudomonadati</taxon>
        <taxon>Pseudomonadota</taxon>
        <taxon>Betaproteobacteria</taxon>
        <taxon>Burkholderiales</taxon>
        <taxon>Sphaerotilaceae</taxon>
        <taxon>Roseateles</taxon>
    </lineage>
</organism>
<sequence>MQDAWSAIGVLLLFILSAVVFARLRNGGGGDERGLPRELIGAEVAFAEQTFRSASSRLIAKLDRAYRLDGGLKLVELKTRAADVVYMVDVVELSVQRLALQEATGEPVSMEAWVVVQSANTGKRRPHRVRLLGHEEVGGMAQRYRQIRLGTVVDPQPARSTAQCRKCAHRDRCAATFRDR</sequence>
<evidence type="ECO:0000313" key="2">
    <source>
        <dbReference type="EMBL" id="PZP27162.1"/>
    </source>
</evidence>
<feature type="domain" description="PD-(D/E)XK endonuclease-like" evidence="1">
    <location>
        <begin position="37"/>
        <end position="173"/>
    </location>
</feature>
<comment type="caution">
    <text evidence="2">The sequence shown here is derived from an EMBL/GenBank/DDBJ whole genome shotgun (WGS) entry which is preliminary data.</text>
</comment>
<dbReference type="Gene3D" id="3.90.320.10">
    <property type="match status" value="1"/>
</dbReference>
<dbReference type="Pfam" id="PF12705">
    <property type="entry name" value="PDDEXK_1"/>
    <property type="match status" value="1"/>
</dbReference>
<dbReference type="AlphaFoldDB" id="A0A2W5F7H6"/>
<dbReference type="InterPro" id="IPR011604">
    <property type="entry name" value="PDDEXK-like_dom_sf"/>
</dbReference>
<evidence type="ECO:0000313" key="3">
    <source>
        <dbReference type="Proteomes" id="UP000249633"/>
    </source>
</evidence>
<accession>A0A2W5F7H6</accession>
<protein>
    <recommendedName>
        <fullName evidence="1">PD-(D/E)XK endonuclease-like domain-containing protein</fullName>
    </recommendedName>
</protein>
<name>A0A2W5F7H6_9BURK</name>
<gene>
    <name evidence="2" type="ORF">DI603_22555</name>
</gene>
<reference evidence="2 3" key="1">
    <citation type="submission" date="2017-08" db="EMBL/GenBank/DDBJ databases">
        <title>Infants hospitalized years apart are colonized by the same room-sourced microbial strains.</title>
        <authorList>
            <person name="Brooks B."/>
            <person name="Olm M.R."/>
            <person name="Firek B.A."/>
            <person name="Baker R."/>
            <person name="Thomas B.C."/>
            <person name="Morowitz M.J."/>
            <person name="Banfield J.F."/>
        </authorList>
    </citation>
    <scope>NUCLEOTIDE SEQUENCE [LARGE SCALE GENOMIC DNA]</scope>
    <source>
        <strain evidence="2">S2_012_000_R2_81</strain>
    </source>
</reference>